<evidence type="ECO:0000256" key="3">
    <source>
        <dbReference type="ARBA" id="ARBA00022824"/>
    </source>
</evidence>
<dbReference type="GO" id="GO:0006629">
    <property type="term" value="P:lipid metabolic process"/>
    <property type="evidence" value="ECO:0007669"/>
    <property type="project" value="UniProtKB-KW"/>
</dbReference>
<dbReference type="GO" id="GO:0005789">
    <property type="term" value="C:endoplasmic reticulum membrane"/>
    <property type="evidence" value="ECO:0007669"/>
    <property type="project" value="UniProtKB-SubCell"/>
</dbReference>
<evidence type="ECO:0000256" key="4">
    <source>
        <dbReference type="ARBA" id="ARBA00022989"/>
    </source>
</evidence>
<evidence type="ECO:0000256" key="8">
    <source>
        <dbReference type="SAM" id="Phobius"/>
    </source>
</evidence>
<feature type="transmembrane region" description="Helical" evidence="8">
    <location>
        <begin position="184"/>
        <end position="208"/>
    </location>
</feature>
<reference evidence="9" key="1">
    <citation type="submission" date="2022-04" db="EMBL/GenBank/DDBJ databases">
        <title>A functionally conserved STORR gene fusion in Papaver species that diverged 16.8 million years ago.</title>
        <authorList>
            <person name="Catania T."/>
        </authorList>
    </citation>
    <scope>NUCLEOTIDE SEQUENCE</scope>
    <source>
        <strain evidence="9">S-188037</strain>
    </source>
</reference>
<feature type="region of interest" description="Disordered" evidence="7">
    <location>
        <begin position="116"/>
        <end position="155"/>
    </location>
</feature>
<keyword evidence="4 8" id="KW-1133">Transmembrane helix</keyword>
<evidence type="ECO:0000256" key="7">
    <source>
        <dbReference type="SAM" id="MobiDB-lite"/>
    </source>
</evidence>
<keyword evidence="3" id="KW-0256">Endoplasmic reticulum</keyword>
<comment type="subcellular location">
    <subcellularLocation>
        <location evidence="1">Endoplasmic reticulum membrane</location>
        <topology evidence="1">Multi-pass membrane protein</topology>
    </subcellularLocation>
</comment>
<organism evidence="9 10">
    <name type="scientific">Papaver atlanticum</name>
    <dbReference type="NCBI Taxonomy" id="357466"/>
    <lineage>
        <taxon>Eukaryota</taxon>
        <taxon>Viridiplantae</taxon>
        <taxon>Streptophyta</taxon>
        <taxon>Embryophyta</taxon>
        <taxon>Tracheophyta</taxon>
        <taxon>Spermatophyta</taxon>
        <taxon>Magnoliopsida</taxon>
        <taxon>Ranunculales</taxon>
        <taxon>Papaveraceae</taxon>
        <taxon>Papaveroideae</taxon>
        <taxon>Papaver</taxon>
    </lineage>
</organism>
<evidence type="ECO:0000256" key="1">
    <source>
        <dbReference type="ARBA" id="ARBA00004477"/>
    </source>
</evidence>
<feature type="compositionally biased region" description="Basic and acidic residues" evidence="7">
    <location>
        <begin position="128"/>
        <end position="152"/>
    </location>
</feature>
<evidence type="ECO:0000256" key="5">
    <source>
        <dbReference type="ARBA" id="ARBA00023098"/>
    </source>
</evidence>
<evidence type="ECO:0000256" key="6">
    <source>
        <dbReference type="ARBA" id="ARBA00023136"/>
    </source>
</evidence>
<proteinExistence type="predicted"/>
<evidence type="ECO:0008006" key="11">
    <source>
        <dbReference type="Google" id="ProtNLM"/>
    </source>
</evidence>
<evidence type="ECO:0000256" key="2">
    <source>
        <dbReference type="ARBA" id="ARBA00022692"/>
    </source>
</evidence>
<gene>
    <name evidence="9" type="ORF">MKW98_009874</name>
</gene>
<evidence type="ECO:0000313" key="9">
    <source>
        <dbReference type="EMBL" id="KAI3945070.1"/>
    </source>
</evidence>
<dbReference type="Pfam" id="PF06775">
    <property type="entry name" value="Seipin"/>
    <property type="match status" value="1"/>
</dbReference>
<name>A0AAD4T7F9_9MAGN</name>
<dbReference type="PANTHER" id="PTHR21212">
    <property type="entry name" value="BERNARDINELLI-SEIP CONGENITAL LIPODYSTROPHY 2 HOMOLOG BSCL2 PROTEIN"/>
    <property type="match status" value="1"/>
</dbReference>
<accession>A0AAD4T7F9</accession>
<dbReference type="InterPro" id="IPR009617">
    <property type="entry name" value="Seipin"/>
</dbReference>
<dbReference type="GO" id="GO:0140042">
    <property type="term" value="P:lipid droplet formation"/>
    <property type="evidence" value="ECO:0007669"/>
    <property type="project" value="UniProtKB-ARBA"/>
</dbReference>
<evidence type="ECO:0000313" key="10">
    <source>
        <dbReference type="Proteomes" id="UP001202328"/>
    </source>
</evidence>
<dbReference type="Proteomes" id="UP001202328">
    <property type="component" value="Unassembled WGS sequence"/>
</dbReference>
<dbReference type="PANTHER" id="PTHR21212:SF0">
    <property type="entry name" value="SEIPIN"/>
    <property type="match status" value="1"/>
</dbReference>
<feature type="compositionally biased region" description="Polar residues" evidence="7">
    <location>
        <begin position="54"/>
        <end position="64"/>
    </location>
</feature>
<keyword evidence="2 8" id="KW-0812">Transmembrane</keyword>
<feature type="transmembrane region" description="Helical" evidence="8">
    <location>
        <begin position="489"/>
        <end position="507"/>
    </location>
</feature>
<keyword evidence="10" id="KW-1185">Reference proteome</keyword>
<dbReference type="AlphaFoldDB" id="A0AAD4T7F9"/>
<feature type="transmembrane region" description="Helical" evidence="8">
    <location>
        <begin position="268"/>
        <end position="292"/>
    </location>
</feature>
<dbReference type="EMBL" id="JAJJMB010003897">
    <property type="protein sequence ID" value="KAI3945070.1"/>
    <property type="molecule type" value="Genomic_DNA"/>
</dbReference>
<keyword evidence="5" id="KW-0443">Lipid metabolism</keyword>
<keyword evidence="6 8" id="KW-0472">Membrane</keyword>
<feature type="region of interest" description="Disordered" evidence="7">
    <location>
        <begin position="50"/>
        <end position="74"/>
    </location>
</feature>
<comment type="caution">
    <text evidence="9">The sequence shown here is derived from an EMBL/GenBank/DDBJ whole genome shotgun (WGS) entry which is preliminary data.</text>
</comment>
<protein>
    <recommendedName>
        <fullName evidence="11">Seipin</fullName>
    </recommendedName>
</protein>
<sequence>MEEPSNEDVFDQFFDAPDEFAFSDCIKDVESELVESVGSSIISEFEFKEGEANESVSKKPNTLKPSFPDGLRRRSSSFELGKKIGSSFTEDLNSRSPVVSEIVEVSEEKIIPSVKKNNNKEKKKKKAREVSDSSKISSDKTVKDNGESKRNQENFVVTSENENSSLINLNESSSSSMLVFMAELVIKAISFQLSLCYSFFTFPIWLLYCSFLLTTNPIRTIKDGKEYVTQKLFRIWSVSCEFVSPILSEQLKGNKSLGKFLGKFGWGFFWSVYVCTILFGFLVSGFVIGGILMRYLVEEPILFTGVLNFDYTKPKPVALVPLMSCPSASCGLNCEEKPESGRFVGSRVIPPNHKLQLTVSLTLPESDYNKKLGVFQVRLEILSASGRVTDSSRHTSMLRYKSQLITYLETFLKSASLLAGYSSEEQVLKLKMRGFTEGYDPTSCIRVILEQRAEYRPGAGVPEIYGASLVLESELPILKRIIWHWKKTIFIWISMVLFLMQFLMILVCCRPIIIPRIRPRGGSANSNGCRNNQAQTRAS</sequence>
<dbReference type="CDD" id="cd23995">
    <property type="entry name" value="Seipin_BSCL2_like"/>
    <property type="match status" value="1"/>
</dbReference>